<dbReference type="InterPro" id="IPR019888">
    <property type="entry name" value="Tscrpt_reg_AsnC-like"/>
</dbReference>
<gene>
    <name evidence="5" type="ORF">RF007C_07840</name>
</gene>
<dbReference type="InterPro" id="IPR036390">
    <property type="entry name" value="WH_DNA-bd_sf"/>
</dbReference>
<keyword evidence="2" id="KW-0238">DNA-binding</keyword>
<evidence type="ECO:0000313" key="5">
    <source>
        <dbReference type="EMBL" id="EWM52439.1"/>
    </source>
</evidence>
<evidence type="ECO:0000259" key="4">
    <source>
        <dbReference type="PROSITE" id="PS50956"/>
    </source>
</evidence>
<organism evidence="5 6">
    <name type="scientific">Ruminococcus flavefaciens 007c</name>
    <dbReference type="NCBI Taxonomy" id="1341157"/>
    <lineage>
        <taxon>Bacteria</taxon>
        <taxon>Bacillati</taxon>
        <taxon>Bacillota</taxon>
        <taxon>Clostridia</taxon>
        <taxon>Eubacteriales</taxon>
        <taxon>Oscillospiraceae</taxon>
        <taxon>Ruminococcus</taxon>
    </lineage>
</organism>
<dbReference type="PRINTS" id="PR00033">
    <property type="entry name" value="HTHASNC"/>
</dbReference>
<dbReference type="GO" id="GO:0043565">
    <property type="term" value="F:sequence-specific DNA binding"/>
    <property type="evidence" value="ECO:0007669"/>
    <property type="project" value="InterPro"/>
</dbReference>
<dbReference type="EMBL" id="ATAX01000035">
    <property type="protein sequence ID" value="EWM52439.1"/>
    <property type="molecule type" value="Genomic_DNA"/>
</dbReference>
<dbReference type="Pfam" id="PF01037">
    <property type="entry name" value="AsnC_trans_reg"/>
    <property type="match status" value="1"/>
</dbReference>
<proteinExistence type="predicted"/>
<sequence length="169" mass="18853">MNTIWMKGTDIMKDIIRILQQNARISDAALGEMLGISAEEAAARIEKLEKDGVIKGYSVIVDDDLYDKSIVYATIELKVTPQRDCGFDDIAKTIMMYDEVESVSLMSSGAYDLAVEVKGDNLKDVAFFVSERLATIDGILSTSTHFILKKYKEKGIFIDNEEPDERGIV</sequence>
<dbReference type="Pfam" id="PF13412">
    <property type="entry name" value="HTH_24"/>
    <property type="match status" value="1"/>
</dbReference>
<dbReference type="AlphaFoldDB" id="W7ULH1"/>
<dbReference type="PATRIC" id="fig|1341157.4.peg.2812"/>
<dbReference type="PROSITE" id="PS00519">
    <property type="entry name" value="HTH_ASNC_1"/>
    <property type="match status" value="1"/>
</dbReference>
<feature type="domain" description="HTH asnC-type" evidence="4">
    <location>
        <begin position="15"/>
        <end position="67"/>
    </location>
</feature>
<dbReference type="InterPro" id="IPR000485">
    <property type="entry name" value="AsnC-type_HTH_dom"/>
</dbReference>
<dbReference type="InterPro" id="IPR036388">
    <property type="entry name" value="WH-like_DNA-bd_sf"/>
</dbReference>
<dbReference type="PROSITE" id="PS50956">
    <property type="entry name" value="HTH_ASNC_2"/>
    <property type="match status" value="1"/>
</dbReference>
<name>W7ULH1_RUMFL</name>
<reference evidence="5 6" key="1">
    <citation type="journal article" date="2014" name="PLoS ONE">
        <title>Rumen cellulosomics: divergent fiber-degrading strategies revealed by comparative genome-wide analysis of six ruminococcal strains.</title>
        <authorList>
            <person name="Dassa B."/>
            <person name="Borovok I."/>
            <person name="Ruimy-Israeli V."/>
            <person name="Lamed R."/>
            <person name="Flint H.J."/>
            <person name="Duncan S.H."/>
            <person name="Henrissat B."/>
            <person name="Coutinho P."/>
            <person name="Morrison M."/>
            <person name="Mosoni P."/>
            <person name="Yeoman C.J."/>
            <person name="White B.A."/>
            <person name="Bayer E.A."/>
        </authorList>
    </citation>
    <scope>NUCLEOTIDE SEQUENCE [LARGE SCALE GENOMIC DNA]</scope>
    <source>
        <strain evidence="5 6">007c</strain>
    </source>
</reference>
<evidence type="ECO:0000256" key="2">
    <source>
        <dbReference type="ARBA" id="ARBA00023125"/>
    </source>
</evidence>
<dbReference type="eggNOG" id="COG1522">
    <property type="taxonomic scope" value="Bacteria"/>
</dbReference>
<dbReference type="InterPro" id="IPR019885">
    <property type="entry name" value="Tscrpt_reg_HTH_AsnC-type_CS"/>
</dbReference>
<protein>
    <submittedName>
        <fullName evidence="5">AsnC family transcriptional regulator</fullName>
    </submittedName>
</protein>
<accession>W7ULH1</accession>
<keyword evidence="3" id="KW-0804">Transcription</keyword>
<dbReference type="Gene3D" id="3.30.70.920">
    <property type="match status" value="1"/>
</dbReference>
<dbReference type="InterPro" id="IPR019887">
    <property type="entry name" value="Tscrpt_reg_AsnC/Lrp_C"/>
</dbReference>
<keyword evidence="6" id="KW-1185">Reference proteome</keyword>
<dbReference type="SUPFAM" id="SSF54909">
    <property type="entry name" value="Dimeric alpha+beta barrel"/>
    <property type="match status" value="1"/>
</dbReference>
<evidence type="ECO:0000313" key="6">
    <source>
        <dbReference type="Proteomes" id="UP000019365"/>
    </source>
</evidence>
<comment type="caution">
    <text evidence="5">The sequence shown here is derived from an EMBL/GenBank/DDBJ whole genome shotgun (WGS) entry which is preliminary data.</text>
</comment>
<dbReference type="SUPFAM" id="SSF46785">
    <property type="entry name" value="Winged helix' DNA-binding domain"/>
    <property type="match status" value="1"/>
</dbReference>
<dbReference type="InterPro" id="IPR011008">
    <property type="entry name" value="Dimeric_a/b-barrel"/>
</dbReference>
<dbReference type="PANTHER" id="PTHR43413">
    <property type="entry name" value="TRANSCRIPTIONAL REGULATOR, ASNC FAMILY"/>
    <property type="match status" value="1"/>
</dbReference>
<evidence type="ECO:0000256" key="3">
    <source>
        <dbReference type="ARBA" id="ARBA00023163"/>
    </source>
</evidence>
<dbReference type="Proteomes" id="UP000019365">
    <property type="component" value="Unassembled WGS sequence"/>
</dbReference>
<dbReference type="Gene3D" id="1.10.10.10">
    <property type="entry name" value="Winged helix-like DNA-binding domain superfamily/Winged helix DNA-binding domain"/>
    <property type="match status" value="1"/>
</dbReference>
<dbReference type="InterPro" id="IPR050684">
    <property type="entry name" value="HTH-Siroheme_Decarb"/>
</dbReference>
<dbReference type="SMART" id="SM00344">
    <property type="entry name" value="HTH_ASNC"/>
    <property type="match status" value="1"/>
</dbReference>
<dbReference type="PANTHER" id="PTHR43413:SF7">
    <property type="entry name" value="HTH-TYPE TRANSCRIPTIONAL REGULATOR PTR2"/>
    <property type="match status" value="1"/>
</dbReference>
<keyword evidence="1" id="KW-0805">Transcription regulation</keyword>
<evidence type="ECO:0000256" key="1">
    <source>
        <dbReference type="ARBA" id="ARBA00023015"/>
    </source>
</evidence>